<dbReference type="PROSITE" id="PS00028">
    <property type="entry name" value="ZINC_FINGER_C2H2_1"/>
    <property type="match status" value="5"/>
</dbReference>
<feature type="region of interest" description="Disordered" evidence="4">
    <location>
        <begin position="334"/>
        <end position="408"/>
    </location>
</feature>
<dbReference type="SMART" id="SM00355">
    <property type="entry name" value="ZnF_C2H2"/>
    <property type="match status" value="5"/>
</dbReference>
<dbReference type="EMBL" id="CAXLJM020000069">
    <property type="protein sequence ID" value="CAL8125511.1"/>
    <property type="molecule type" value="Genomic_DNA"/>
</dbReference>
<feature type="domain" description="C2H2-type" evidence="5">
    <location>
        <begin position="704"/>
        <end position="731"/>
    </location>
</feature>
<evidence type="ECO:0000256" key="3">
    <source>
        <dbReference type="PROSITE-ProRule" id="PRU00042"/>
    </source>
</evidence>
<gene>
    <name evidence="6" type="ORF">ODALV1_LOCUS20997</name>
</gene>
<evidence type="ECO:0000256" key="2">
    <source>
        <dbReference type="ARBA" id="ARBA00022737"/>
    </source>
</evidence>
<keyword evidence="3" id="KW-0862">Zinc</keyword>
<feature type="compositionally biased region" description="Low complexity" evidence="4">
    <location>
        <begin position="174"/>
        <end position="187"/>
    </location>
</feature>
<dbReference type="InterPro" id="IPR050758">
    <property type="entry name" value="Znf_C2H2-type"/>
</dbReference>
<dbReference type="InterPro" id="IPR036236">
    <property type="entry name" value="Znf_C2H2_sf"/>
</dbReference>
<feature type="domain" description="C2H2-type" evidence="5">
    <location>
        <begin position="760"/>
        <end position="784"/>
    </location>
</feature>
<accession>A0ABP1RBI2</accession>
<dbReference type="PROSITE" id="PS50157">
    <property type="entry name" value="ZINC_FINGER_C2H2_2"/>
    <property type="match status" value="5"/>
</dbReference>
<keyword evidence="2" id="KW-0677">Repeat</keyword>
<feature type="region of interest" description="Disordered" evidence="4">
    <location>
        <begin position="877"/>
        <end position="906"/>
    </location>
</feature>
<feature type="compositionally biased region" description="Basic and acidic residues" evidence="4">
    <location>
        <begin position="388"/>
        <end position="403"/>
    </location>
</feature>
<evidence type="ECO:0000313" key="7">
    <source>
        <dbReference type="Proteomes" id="UP001642540"/>
    </source>
</evidence>
<feature type="compositionally biased region" description="Low complexity" evidence="4">
    <location>
        <begin position="111"/>
        <end position="131"/>
    </location>
</feature>
<keyword evidence="7" id="KW-1185">Reference proteome</keyword>
<feature type="region of interest" description="Disordered" evidence="4">
    <location>
        <begin position="170"/>
        <end position="205"/>
    </location>
</feature>
<dbReference type="PANTHER" id="PTHR23234:SF10">
    <property type="entry name" value="RIKEN CDNA 6720489N17 GENE-RELATED"/>
    <property type="match status" value="1"/>
</dbReference>
<dbReference type="Pfam" id="PF13912">
    <property type="entry name" value="zf-C2H2_6"/>
    <property type="match status" value="2"/>
</dbReference>
<comment type="caution">
    <text evidence="6">The sequence shown here is derived from an EMBL/GenBank/DDBJ whole genome shotgun (WGS) entry which is preliminary data.</text>
</comment>
<feature type="domain" description="C2H2-type" evidence="5">
    <location>
        <begin position="732"/>
        <end position="759"/>
    </location>
</feature>
<feature type="compositionally biased region" description="Polar residues" evidence="4">
    <location>
        <begin position="196"/>
        <end position="205"/>
    </location>
</feature>
<dbReference type="Gene3D" id="3.30.160.60">
    <property type="entry name" value="Classic Zinc Finger"/>
    <property type="match status" value="5"/>
</dbReference>
<keyword evidence="1" id="KW-0479">Metal-binding</keyword>
<feature type="domain" description="C2H2-type" evidence="5">
    <location>
        <begin position="676"/>
        <end position="703"/>
    </location>
</feature>
<sequence>MDIEGSVYASSELLSLRYPLCSSPTSSPCSSALLLSSPWPISPTSSSLSSSPQSSLTTINENTLLSLSVSSPTSLSSCSPPSSVPIETSPELGLACTTPTAVIFTTSSSSRSSSTLAGVSSSSPPSTTALTLGDPVSSPGEHAAMEVAHAPGKSILCVHEQDHGDVIHFSTSDGQLNHVNGNGNGNTRRSRGENGSTPGTRSSTNLSSVMEAALAAANTDKDLQCTTTLGLHNTIHTHNSNNTLLSSPSTSCSSSSNTDGNLFPTLILTSAPSSNSGTGGGDVIPMRLYASLTSVPTSSATVINANGHATSSILTSGDNNANLSSTTCILMTPHHHHHHGGDDDLHQLVTSSSSHHHHHLHHSGILNDDENNNSGASTGFTFSGFGGNDHDISTNEEERDKHSGSSSLMNGATLGTILMEGCCYDGGKPHNDLTLTKLTSSVDCDFSSSHGKLKDILMNGNSHHQSLLSSSSTNGDNYLLRDLESSYNNSRNGGGGGNSSNDLINVQVHPRGHSDDGSFVISKEDELEELKLHSGEQSSFNEAINSIYHSSGSHHHHSGGAFCATDENGDLIMVTTTDAHDLDSVYSSGVITSSSMGSSSVSIAPLSSSTVLSWSTQDDTGDVGLQSHSLDDSFMVKSEEGILGLDDDELLDPKEEREDDEDDGDMNDGSGVKGELKCKFCGFVCCSKSSLGIHERRHTGERPFACKYCGRLFNSAQCCKHHERLHTGDKPFQCSYCGKKYAVSTRLKRHERVHTREEPYKCTECNKTFRWFDAFRDHRNTHTGVPLYLCSVCGKTFTSYLKFYYHERGHLMKKERDRDRLIKQRQTNGGNVGVVKVVKPVPSHTIDIIKSLQQNSSACAISSSSLSTLSGGGLVGMNGNKRQQVGSSNKGPKKSKANSKKGIPFS</sequence>
<reference evidence="6 7" key="1">
    <citation type="submission" date="2024-08" db="EMBL/GenBank/DDBJ databases">
        <authorList>
            <person name="Cucini C."/>
            <person name="Frati F."/>
        </authorList>
    </citation>
    <scope>NUCLEOTIDE SEQUENCE [LARGE SCALE GENOMIC DNA]</scope>
</reference>
<feature type="compositionally biased region" description="Low complexity" evidence="4">
    <location>
        <begin position="374"/>
        <end position="383"/>
    </location>
</feature>
<evidence type="ECO:0000256" key="4">
    <source>
        <dbReference type="SAM" id="MobiDB-lite"/>
    </source>
</evidence>
<proteinExistence type="predicted"/>
<dbReference type="Proteomes" id="UP001642540">
    <property type="component" value="Unassembled WGS sequence"/>
</dbReference>
<dbReference type="PANTHER" id="PTHR23234">
    <property type="entry name" value="ZNF44 PROTEIN"/>
    <property type="match status" value="1"/>
</dbReference>
<dbReference type="Pfam" id="PF00096">
    <property type="entry name" value="zf-C2H2"/>
    <property type="match status" value="1"/>
</dbReference>
<feature type="domain" description="C2H2-type" evidence="5">
    <location>
        <begin position="788"/>
        <end position="815"/>
    </location>
</feature>
<feature type="compositionally biased region" description="Acidic residues" evidence="4">
    <location>
        <begin position="657"/>
        <end position="666"/>
    </location>
</feature>
<dbReference type="SUPFAM" id="SSF57667">
    <property type="entry name" value="beta-beta-alpha zinc fingers"/>
    <property type="match status" value="3"/>
</dbReference>
<feature type="region of interest" description="Disordered" evidence="4">
    <location>
        <begin position="645"/>
        <end position="668"/>
    </location>
</feature>
<evidence type="ECO:0000259" key="5">
    <source>
        <dbReference type="PROSITE" id="PS50157"/>
    </source>
</evidence>
<dbReference type="InterPro" id="IPR013087">
    <property type="entry name" value="Znf_C2H2_type"/>
</dbReference>
<organism evidence="6 7">
    <name type="scientific">Orchesella dallaii</name>
    <dbReference type="NCBI Taxonomy" id="48710"/>
    <lineage>
        <taxon>Eukaryota</taxon>
        <taxon>Metazoa</taxon>
        <taxon>Ecdysozoa</taxon>
        <taxon>Arthropoda</taxon>
        <taxon>Hexapoda</taxon>
        <taxon>Collembola</taxon>
        <taxon>Entomobryomorpha</taxon>
        <taxon>Entomobryoidea</taxon>
        <taxon>Orchesellidae</taxon>
        <taxon>Orchesellinae</taxon>
        <taxon>Orchesella</taxon>
    </lineage>
</organism>
<evidence type="ECO:0000256" key="1">
    <source>
        <dbReference type="ARBA" id="ARBA00022723"/>
    </source>
</evidence>
<evidence type="ECO:0000313" key="6">
    <source>
        <dbReference type="EMBL" id="CAL8125511.1"/>
    </source>
</evidence>
<feature type="region of interest" description="Disordered" evidence="4">
    <location>
        <begin position="111"/>
        <end position="134"/>
    </location>
</feature>
<protein>
    <recommendedName>
        <fullName evidence="5">C2H2-type domain-containing protein</fullName>
    </recommendedName>
</protein>
<keyword evidence="3" id="KW-0863">Zinc-finger</keyword>
<feature type="region of interest" description="Disordered" evidence="4">
    <location>
        <begin position="485"/>
        <end position="504"/>
    </location>
</feature>
<name>A0ABP1RBI2_9HEXA</name>